<dbReference type="AlphaFoldDB" id="A0A433QK41"/>
<reference evidence="2 3" key="1">
    <citation type="journal article" date="2018" name="New Phytol.">
        <title>Phylogenomics of Endogonaceae and evolution of mycorrhizas within Mucoromycota.</title>
        <authorList>
            <person name="Chang Y."/>
            <person name="Desiro A."/>
            <person name="Na H."/>
            <person name="Sandor L."/>
            <person name="Lipzen A."/>
            <person name="Clum A."/>
            <person name="Barry K."/>
            <person name="Grigoriev I.V."/>
            <person name="Martin F.M."/>
            <person name="Stajich J.E."/>
            <person name="Smith M.E."/>
            <person name="Bonito G."/>
            <person name="Spatafora J.W."/>
        </authorList>
    </citation>
    <scope>NUCLEOTIDE SEQUENCE [LARGE SCALE GENOMIC DNA]</scope>
    <source>
        <strain evidence="2 3">AD002</strain>
    </source>
</reference>
<evidence type="ECO:0000313" key="2">
    <source>
        <dbReference type="EMBL" id="RUS30149.1"/>
    </source>
</evidence>
<keyword evidence="3" id="KW-1185">Reference proteome</keyword>
<accession>A0A433QK41</accession>
<protein>
    <recommendedName>
        <fullName evidence="4">Tetraspanin family-domain-containing protein</fullName>
    </recommendedName>
</protein>
<evidence type="ECO:0008006" key="4">
    <source>
        <dbReference type="Google" id="ProtNLM"/>
    </source>
</evidence>
<gene>
    <name evidence="2" type="ORF">BC938DRAFT_479798</name>
</gene>
<feature type="transmembrane region" description="Helical" evidence="1">
    <location>
        <begin position="65"/>
        <end position="87"/>
    </location>
</feature>
<keyword evidence="1" id="KW-1133">Transmembrane helix</keyword>
<name>A0A433QK41_9FUNG</name>
<sequence length="289" mass="31690">HKANIAKPSHSAQRTASIWQPAKPRLTLSPGQNPSTHPFPFDSVLCRCLPCQKNEMALTKCCCCIPLRAGAFIIALWFLVVNGFEAISGFIGRNTIISYAGQTSVTIYWVQVGLSVLIAVGGLFGLIGSCCASRGFIAAFSIITWISCSISIFKHVGALILMVIHRNEIVDECTQNGFSLNGNSTWTNGNATYSPVIRPNTLNNSTNLTEFLNGTSTPLTRADCEKSVEIVLIVAGVLILFVELLQIYFASVVGAYATKLRTEARHHKLRDQQIKDWDEAQMPMKDSMY</sequence>
<keyword evidence="1" id="KW-0812">Transmembrane</keyword>
<comment type="caution">
    <text evidence="2">The sequence shown here is derived from an EMBL/GenBank/DDBJ whole genome shotgun (WGS) entry which is preliminary data.</text>
</comment>
<feature type="non-terminal residue" evidence="2">
    <location>
        <position position="1"/>
    </location>
</feature>
<feature type="transmembrane region" description="Helical" evidence="1">
    <location>
        <begin position="135"/>
        <end position="153"/>
    </location>
</feature>
<keyword evidence="1" id="KW-0472">Membrane</keyword>
<evidence type="ECO:0000313" key="3">
    <source>
        <dbReference type="Proteomes" id="UP000274822"/>
    </source>
</evidence>
<evidence type="ECO:0000256" key="1">
    <source>
        <dbReference type="SAM" id="Phobius"/>
    </source>
</evidence>
<dbReference type="EMBL" id="RBNJ01004229">
    <property type="protein sequence ID" value="RUS30149.1"/>
    <property type="molecule type" value="Genomic_DNA"/>
</dbReference>
<dbReference type="Proteomes" id="UP000274822">
    <property type="component" value="Unassembled WGS sequence"/>
</dbReference>
<feature type="transmembrane region" description="Helical" evidence="1">
    <location>
        <begin position="230"/>
        <end position="258"/>
    </location>
</feature>
<feature type="transmembrane region" description="Helical" evidence="1">
    <location>
        <begin position="107"/>
        <end position="128"/>
    </location>
</feature>
<organism evidence="2 3">
    <name type="scientific">Jimgerdemannia flammicorona</name>
    <dbReference type="NCBI Taxonomy" id="994334"/>
    <lineage>
        <taxon>Eukaryota</taxon>
        <taxon>Fungi</taxon>
        <taxon>Fungi incertae sedis</taxon>
        <taxon>Mucoromycota</taxon>
        <taxon>Mucoromycotina</taxon>
        <taxon>Endogonomycetes</taxon>
        <taxon>Endogonales</taxon>
        <taxon>Endogonaceae</taxon>
        <taxon>Jimgerdemannia</taxon>
    </lineage>
</organism>
<proteinExistence type="predicted"/>